<dbReference type="PROSITE" id="PS00463">
    <property type="entry name" value="ZN2_CY6_FUNGAL_1"/>
    <property type="match status" value="1"/>
</dbReference>
<keyword evidence="3" id="KW-0862">Zinc</keyword>
<dbReference type="SUPFAM" id="SSF57701">
    <property type="entry name" value="Zn2/Cys6 DNA-binding domain"/>
    <property type="match status" value="1"/>
</dbReference>
<dbReference type="GO" id="GO:0005634">
    <property type="term" value="C:nucleus"/>
    <property type="evidence" value="ECO:0007669"/>
    <property type="project" value="UniProtKB-SubCell"/>
</dbReference>
<dbReference type="EMBL" id="HG793144">
    <property type="protein sequence ID" value="CRL24095.1"/>
    <property type="molecule type" value="Genomic_DNA"/>
</dbReference>
<dbReference type="PROSITE" id="PS50048">
    <property type="entry name" value="ZN2_CY6_FUNGAL_2"/>
    <property type="match status" value="1"/>
</dbReference>
<keyword evidence="2" id="KW-0479">Metal-binding</keyword>
<dbReference type="InterPro" id="IPR052202">
    <property type="entry name" value="Yeast_MetPath_Reg"/>
</dbReference>
<keyword evidence="6" id="KW-0804">Transcription</keyword>
<dbReference type="Gene3D" id="4.10.240.10">
    <property type="entry name" value="Zn(2)-C6 fungal-type DNA-binding domain"/>
    <property type="match status" value="1"/>
</dbReference>
<name>A0A0G4PCM2_PENC3</name>
<dbReference type="AlphaFoldDB" id="A0A0G4PCM2"/>
<dbReference type="PANTHER" id="PTHR47782">
    <property type="entry name" value="ZN(II)2CYS6 TRANSCRIPTION FACTOR (EUROFUNG)-RELATED"/>
    <property type="match status" value="1"/>
</dbReference>
<evidence type="ECO:0000256" key="5">
    <source>
        <dbReference type="ARBA" id="ARBA00023125"/>
    </source>
</evidence>
<dbReference type="SMART" id="SM00066">
    <property type="entry name" value="GAL4"/>
    <property type="match status" value="1"/>
</dbReference>
<dbReference type="Pfam" id="PF00172">
    <property type="entry name" value="Zn_clus"/>
    <property type="match status" value="1"/>
</dbReference>
<dbReference type="GO" id="GO:0043565">
    <property type="term" value="F:sequence-specific DNA binding"/>
    <property type="evidence" value="ECO:0007669"/>
    <property type="project" value="TreeGrafter"/>
</dbReference>
<dbReference type="GO" id="GO:0008270">
    <property type="term" value="F:zinc ion binding"/>
    <property type="evidence" value="ECO:0007669"/>
    <property type="project" value="InterPro"/>
</dbReference>
<dbReference type="CDD" id="cd00067">
    <property type="entry name" value="GAL4"/>
    <property type="match status" value="1"/>
</dbReference>
<feature type="domain" description="Zn(2)-C6 fungal-type" evidence="9">
    <location>
        <begin position="15"/>
        <end position="45"/>
    </location>
</feature>
<evidence type="ECO:0000256" key="2">
    <source>
        <dbReference type="ARBA" id="ARBA00022723"/>
    </source>
</evidence>
<dbReference type="CDD" id="cd12148">
    <property type="entry name" value="fungal_TF_MHR"/>
    <property type="match status" value="1"/>
</dbReference>
<dbReference type="STRING" id="1429867.A0A0G4PCM2"/>
<dbReference type="GO" id="GO:0000981">
    <property type="term" value="F:DNA-binding transcription factor activity, RNA polymerase II-specific"/>
    <property type="evidence" value="ECO:0007669"/>
    <property type="project" value="InterPro"/>
</dbReference>
<dbReference type="SMART" id="SM00906">
    <property type="entry name" value="Fungal_trans"/>
    <property type="match status" value="1"/>
</dbReference>
<dbReference type="InterPro" id="IPR001138">
    <property type="entry name" value="Zn2Cys6_DnaBD"/>
</dbReference>
<dbReference type="GO" id="GO:0006351">
    <property type="term" value="P:DNA-templated transcription"/>
    <property type="evidence" value="ECO:0007669"/>
    <property type="project" value="InterPro"/>
</dbReference>
<sequence>MTEQAPPPTRKVQSACRRCRQKRIKCDGGIPACGNCARAKAPCVDVHGGNSHLSIPRDFAVQCGARIQWLERTLRSLQPDFDISQGPQVNQEFIETLSSSQEISPNEASSRGDISNNKRSHSATEESEVGSPLSVKARSVAIDLGMLSLQSDSRQQHYLGSSSGLLFTKLVGLDSEMQSPRETVALNGIVQSRRSPLRIPTEKLKSIYKNLSKEIPSPEEAGILFSVYFQYVHIDQPFLHPASLVNAYRALYTCAQEGYDETTGSHGWIDSVSPFSYNGKIDIVFGKATTPISISTAVYHIFMAFSLAATVLTRKKNYDHSPSKFYRMAMSTSSECFSHISVHSLQAMLLLVVQSLIEPAGVDVWTLSHVAMAHCIDLGLQREPGGSSAEKPAVIATVRRFIFYTVYSLDRSIATIQGRPLGIRDETFDIRLPDESDIPDMITIPNTGLLILQPPPQHLALSIYRFKLDRYISEIKLLLYHLPSLRTNTRTFVWPTNIPDIQHQIKSDLDDWLTEVSKVSPSHDMEVEEKLKLHYEKLRMEQLYHNTVALLFQPSQMFPSPSQDALSLCYHSCSRRLQVYDTLSNQDMLLYNWRNIHGIFSSGATIVYCIWGSHRLQNTTPFEKILRDLRTCSNHLSIGSQWWPSVRAGKESFEKMIDLMIKFLSNAQEPSPPSTLPPTAIRRRLESSNSAENDVAESEVLQIGLGLEHTIQPLDGAQIAFEGMDFSPTAFDPLNAFNSDGLSIEAAMETFMADYLHDDWGWDPFSGSVGLTDNSRPPL</sequence>
<evidence type="ECO:0000256" key="4">
    <source>
        <dbReference type="ARBA" id="ARBA00023015"/>
    </source>
</evidence>
<evidence type="ECO:0000256" key="6">
    <source>
        <dbReference type="ARBA" id="ARBA00023163"/>
    </source>
</evidence>
<protein>
    <submittedName>
        <fullName evidence="10">Fungal transcriptional regulatory protein, N-terminal</fullName>
    </submittedName>
</protein>
<evidence type="ECO:0000256" key="7">
    <source>
        <dbReference type="ARBA" id="ARBA00023242"/>
    </source>
</evidence>
<evidence type="ECO:0000256" key="3">
    <source>
        <dbReference type="ARBA" id="ARBA00022833"/>
    </source>
</evidence>
<organism evidence="10 11">
    <name type="scientific">Penicillium camemberti (strain FM 013)</name>
    <dbReference type="NCBI Taxonomy" id="1429867"/>
    <lineage>
        <taxon>Eukaryota</taxon>
        <taxon>Fungi</taxon>
        <taxon>Dikarya</taxon>
        <taxon>Ascomycota</taxon>
        <taxon>Pezizomycotina</taxon>
        <taxon>Eurotiomycetes</taxon>
        <taxon>Eurotiomycetidae</taxon>
        <taxon>Eurotiales</taxon>
        <taxon>Aspergillaceae</taxon>
        <taxon>Penicillium</taxon>
    </lineage>
</organism>
<dbReference type="Proteomes" id="UP000053732">
    <property type="component" value="Unassembled WGS sequence"/>
</dbReference>
<dbReference type="InterPro" id="IPR036864">
    <property type="entry name" value="Zn2-C6_fun-type_DNA-bd_sf"/>
</dbReference>
<evidence type="ECO:0000256" key="1">
    <source>
        <dbReference type="ARBA" id="ARBA00004123"/>
    </source>
</evidence>
<evidence type="ECO:0000313" key="10">
    <source>
        <dbReference type="EMBL" id="CRL24095.1"/>
    </source>
</evidence>
<evidence type="ECO:0000259" key="9">
    <source>
        <dbReference type="PROSITE" id="PS50048"/>
    </source>
</evidence>
<dbReference type="GO" id="GO:0045944">
    <property type="term" value="P:positive regulation of transcription by RNA polymerase II"/>
    <property type="evidence" value="ECO:0007669"/>
    <property type="project" value="TreeGrafter"/>
</dbReference>
<reference evidence="10 11" key="1">
    <citation type="journal article" date="2014" name="Nat. Commun.">
        <title>Multiple recent horizontal transfers of a large genomic region in cheese making fungi.</title>
        <authorList>
            <person name="Cheeseman K."/>
            <person name="Ropars J."/>
            <person name="Renault P."/>
            <person name="Dupont J."/>
            <person name="Gouzy J."/>
            <person name="Branca A."/>
            <person name="Abraham A.L."/>
            <person name="Ceppi M."/>
            <person name="Conseiller E."/>
            <person name="Debuchy R."/>
            <person name="Malagnac F."/>
            <person name="Goarin A."/>
            <person name="Silar P."/>
            <person name="Lacoste S."/>
            <person name="Sallet E."/>
            <person name="Bensimon A."/>
            <person name="Giraud T."/>
            <person name="Brygoo Y."/>
        </authorList>
    </citation>
    <scope>NUCLEOTIDE SEQUENCE [LARGE SCALE GENOMIC DNA]</scope>
    <source>
        <strain evidence="11">FM 013</strain>
    </source>
</reference>
<keyword evidence="5" id="KW-0238">DNA-binding</keyword>
<keyword evidence="11" id="KW-1185">Reference proteome</keyword>
<dbReference type="PANTHER" id="PTHR47782:SF1">
    <property type="entry name" value="PYRIMIDINE PATHWAY REGULATORY PROTEIN 1"/>
    <property type="match status" value="1"/>
</dbReference>
<dbReference type="InterPro" id="IPR007219">
    <property type="entry name" value="XnlR_reg_dom"/>
</dbReference>
<gene>
    <name evidence="10" type="ORF">PCAMFM013_S011g000089</name>
</gene>
<keyword evidence="4" id="KW-0805">Transcription regulation</keyword>
<feature type="region of interest" description="Disordered" evidence="8">
    <location>
        <begin position="97"/>
        <end position="132"/>
    </location>
</feature>
<evidence type="ECO:0000256" key="8">
    <source>
        <dbReference type="SAM" id="MobiDB-lite"/>
    </source>
</evidence>
<comment type="subcellular location">
    <subcellularLocation>
        <location evidence="1">Nucleus</location>
    </subcellularLocation>
</comment>
<dbReference type="Pfam" id="PF04082">
    <property type="entry name" value="Fungal_trans"/>
    <property type="match status" value="1"/>
</dbReference>
<feature type="compositionally biased region" description="Polar residues" evidence="8">
    <location>
        <begin position="97"/>
        <end position="117"/>
    </location>
</feature>
<accession>A0A0G4PCM2</accession>
<evidence type="ECO:0000313" key="11">
    <source>
        <dbReference type="Proteomes" id="UP000053732"/>
    </source>
</evidence>
<proteinExistence type="predicted"/>
<keyword evidence="7" id="KW-0539">Nucleus</keyword>